<protein>
    <submittedName>
        <fullName evidence="2">Uncharacterized protein</fullName>
    </submittedName>
</protein>
<feature type="compositionally biased region" description="Low complexity" evidence="1">
    <location>
        <begin position="55"/>
        <end position="67"/>
    </location>
</feature>
<keyword evidence="3" id="KW-1185">Reference proteome</keyword>
<evidence type="ECO:0000256" key="1">
    <source>
        <dbReference type="SAM" id="MobiDB-lite"/>
    </source>
</evidence>
<evidence type="ECO:0000313" key="2">
    <source>
        <dbReference type="EMBL" id="KAK7602961.1"/>
    </source>
</evidence>
<organism evidence="2 3">
    <name type="scientific">Parthenolecanium corni</name>
    <dbReference type="NCBI Taxonomy" id="536013"/>
    <lineage>
        <taxon>Eukaryota</taxon>
        <taxon>Metazoa</taxon>
        <taxon>Ecdysozoa</taxon>
        <taxon>Arthropoda</taxon>
        <taxon>Hexapoda</taxon>
        <taxon>Insecta</taxon>
        <taxon>Pterygota</taxon>
        <taxon>Neoptera</taxon>
        <taxon>Paraneoptera</taxon>
        <taxon>Hemiptera</taxon>
        <taxon>Sternorrhyncha</taxon>
        <taxon>Coccoidea</taxon>
        <taxon>Coccidae</taxon>
        <taxon>Parthenolecanium</taxon>
    </lineage>
</organism>
<name>A0AAN9Y8F7_9HEMI</name>
<dbReference type="AlphaFoldDB" id="A0AAN9Y8F7"/>
<feature type="region of interest" description="Disordered" evidence="1">
    <location>
        <begin position="30"/>
        <end position="69"/>
    </location>
</feature>
<dbReference type="EMBL" id="JBBCAQ010000006">
    <property type="protein sequence ID" value="KAK7602961.1"/>
    <property type="molecule type" value="Genomic_DNA"/>
</dbReference>
<evidence type="ECO:0000313" key="3">
    <source>
        <dbReference type="Proteomes" id="UP001367676"/>
    </source>
</evidence>
<gene>
    <name evidence="2" type="ORF">V9T40_002960</name>
</gene>
<proteinExistence type="predicted"/>
<accession>A0AAN9Y8F7</accession>
<comment type="caution">
    <text evidence="2">The sequence shown here is derived from an EMBL/GenBank/DDBJ whole genome shotgun (WGS) entry which is preliminary data.</text>
</comment>
<sequence>MRASEMHSHHGDRQRENRVVGVVVNKVKGSYYTPGVSPTGAEENESSEKGALITSNSNIDSSSSESIDGVDVHHKFPQTNHTIMPQHFDSREWHFACVKEMQA</sequence>
<reference evidence="2 3" key="1">
    <citation type="submission" date="2024-03" db="EMBL/GenBank/DDBJ databases">
        <title>Adaptation during the transition from Ophiocordyceps entomopathogen to insect associate is accompanied by gene loss and intensified selection.</title>
        <authorList>
            <person name="Ward C.M."/>
            <person name="Onetto C.A."/>
            <person name="Borneman A.R."/>
        </authorList>
    </citation>
    <scope>NUCLEOTIDE SEQUENCE [LARGE SCALE GENOMIC DNA]</scope>
    <source>
        <strain evidence="2">AWRI1</strain>
        <tissue evidence="2">Single Adult Female</tissue>
    </source>
</reference>
<dbReference type="Proteomes" id="UP001367676">
    <property type="component" value="Unassembled WGS sequence"/>
</dbReference>